<organism evidence="1 2">
    <name type="scientific">Nelumbo nucifera</name>
    <name type="common">Sacred lotus</name>
    <dbReference type="NCBI Taxonomy" id="4432"/>
    <lineage>
        <taxon>Eukaryota</taxon>
        <taxon>Viridiplantae</taxon>
        <taxon>Streptophyta</taxon>
        <taxon>Embryophyta</taxon>
        <taxon>Tracheophyta</taxon>
        <taxon>Spermatophyta</taxon>
        <taxon>Magnoliopsida</taxon>
        <taxon>Proteales</taxon>
        <taxon>Nelumbonaceae</taxon>
        <taxon>Nelumbo</taxon>
    </lineage>
</organism>
<proteinExistence type="predicted"/>
<sequence length="167" mass="18740">MMGFLGLGSTDCPSFHNYHHKVSIQIFNLSPRMGQEFWCIGFHGVQDEGMTILWANQRIGWANYDSKLNRQCKSFKFSLKNVDQVADLLLIFIVDLFFFSGPSAICHHVLKSDLTAPNSFVLASWPSVSLVMNEGSTKLIRNFNILRNLHGLSSCSRSGSTYESSPS</sequence>
<dbReference type="EMBL" id="DUZY01000008">
    <property type="protein sequence ID" value="DAD48734.1"/>
    <property type="molecule type" value="Genomic_DNA"/>
</dbReference>
<accession>A0A822ZS30</accession>
<reference evidence="1 2" key="1">
    <citation type="journal article" date="2020" name="Mol. Biol. Evol.">
        <title>Distinct Expression and Methylation Patterns for Genes with Different Fates following a Single Whole-Genome Duplication in Flowering Plants.</title>
        <authorList>
            <person name="Shi T."/>
            <person name="Rahmani R.S."/>
            <person name="Gugger P.F."/>
            <person name="Wang M."/>
            <person name="Li H."/>
            <person name="Zhang Y."/>
            <person name="Li Z."/>
            <person name="Wang Q."/>
            <person name="Van de Peer Y."/>
            <person name="Marchal K."/>
            <person name="Chen J."/>
        </authorList>
    </citation>
    <scope>NUCLEOTIDE SEQUENCE [LARGE SCALE GENOMIC DNA]</scope>
    <source>
        <tissue evidence="1">Leaf</tissue>
    </source>
</reference>
<name>A0A822ZS30_NELNU</name>
<dbReference type="Proteomes" id="UP000607653">
    <property type="component" value="Unassembled WGS sequence"/>
</dbReference>
<evidence type="ECO:0000313" key="1">
    <source>
        <dbReference type="EMBL" id="DAD48734.1"/>
    </source>
</evidence>
<evidence type="ECO:0000313" key="2">
    <source>
        <dbReference type="Proteomes" id="UP000607653"/>
    </source>
</evidence>
<gene>
    <name evidence="1" type="ORF">HUJ06_018671</name>
</gene>
<dbReference type="AlphaFoldDB" id="A0A822ZS30"/>
<comment type="caution">
    <text evidence="1">The sequence shown here is derived from an EMBL/GenBank/DDBJ whole genome shotgun (WGS) entry which is preliminary data.</text>
</comment>
<protein>
    <submittedName>
        <fullName evidence="1">Uncharacterized protein</fullName>
    </submittedName>
</protein>
<keyword evidence="2" id="KW-1185">Reference proteome</keyword>